<feature type="binding site" evidence="17">
    <location>
        <position position="194"/>
    </location>
    <ligand>
        <name>FAD</name>
        <dbReference type="ChEBI" id="CHEBI:57692"/>
    </ligand>
</feature>
<dbReference type="Proteomes" id="UP000515135">
    <property type="component" value="Unplaced"/>
</dbReference>
<keyword evidence="20" id="KW-1185">Reference proteome</keyword>
<gene>
    <name evidence="21" type="primary">LOC109488210</name>
</gene>
<evidence type="ECO:0000256" key="15">
    <source>
        <dbReference type="ARBA" id="ARBA00023284"/>
    </source>
</evidence>
<comment type="cofactor">
    <cofactor evidence="1 17">
        <name>FAD</name>
        <dbReference type="ChEBI" id="CHEBI:57692"/>
    </cofactor>
</comment>
<keyword evidence="5" id="KW-0813">Transport</keyword>
<dbReference type="PANTHER" id="PTHR12613">
    <property type="entry name" value="ERO1-RELATED"/>
    <property type="match status" value="1"/>
</dbReference>
<dbReference type="GO" id="GO:0005789">
    <property type="term" value="C:endoplasmic reticulum membrane"/>
    <property type="evidence" value="ECO:0007669"/>
    <property type="project" value="UniProtKB-SubCell"/>
</dbReference>
<evidence type="ECO:0000256" key="5">
    <source>
        <dbReference type="ARBA" id="ARBA00022448"/>
    </source>
</evidence>
<comment type="subunit">
    <text evidence="4">May function both as a monomer and a homodimer.</text>
</comment>
<dbReference type="RefSeq" id="XP_019647959.1">
    <property type="nucleotide sequence ID" value="XM_019792400.1"/>
</dbReference>
<dbReference type="GO" id="GO:0071949">
    <property type="term" value="F:FAD binding"/>
    <property type="evidence" value="ECO:0007669"/>
    <property type="project" value="InterPro"/>
</dbReference>
<dbReference type="GO" id="GO:0016972">
    <property type="term" value="F:thiol oxidase activity"/>
    <property type="evidence" value="ECO:0007669"/>
    <property type="project" value="InterPro"/>
</dbReference>
<keyword evidence="6" id="KW-0285">Flavoprotein</keyword>
<keyword evidence="15" id="KW-0676">Redox-active center</keyword>
<evidence type="ECO:0000256" key="4">
    <source>
        <dbReference type="ARBA" id="ARBA00011802"/>
    </source>
</evidence>
<name>A0A6P5AP92_BRABE</name>
<dbReference type="SUPFAM" id="SSF110019">
    <property type="entry name" value="ERO1-like"/>
    <property type="match status" value="1"/>
</dbReference>
<evidence type="ECO:0000256" key="11">
    <source>
        <dbReference type="ARBA" id="ARBA00023002"/>
    </source>
</evidence>
<dbReference type="InterPro" id="IPR007266">
    <property type="entry name" value="Ero1"/>
</dbReference>
<evidence type="ECO:0000256" key="2">
    <source>
        <dbReference type="ARBA" id="ARBA00004367"/>
    </source>
</evidence>
<evidence type="ECO:0000256" key="9">
    <source>
        <dbReference type="ARBA" id="ARBA00022827"/>
    </source>
</evidence>
<dbReference type="PANTHER" id="PTHR12613:SF0">
    <property type="entry name" value="ERO1-LIKE PROTEIN"/>
    <property type="match status" value="1"/>
</dbReference>
<comment type="similarity">
    <text evidence="3">Belongs to the EROs family.</text>
</comment>
<evidence type="ECO:0000256" key="12">
    <source>
        <dbReference type="ARBA" id="ARBA00023136"/>
    </source>
</evidence>
<organism evidence="20 21">
    <name type="scientific">Branchiostoma belcheri</name>
    <name type="common">Amphioxus</name>
    <dbReference type="NCBI Taxonomy" id="7741"/>
    <lineage>
        <taxon>Eukaryota</taxon>
        <taxon>Metazoa</taxon>
        <taxon>Chordata</taxon>
        <taxon>Cephalochordata</taxon>
        <taxon>Leptocardii</taxon>
        <taxon>Amphioxiformes</taxon>
        <taxon>Branchiostomatidae</taxon>
        <taxon>Branchiostoma</taxon>
    </lineage>
</organism>
<evidence type="ECO:0000256" key="13">
    <source>
        <dbReference type="ARBA" id="ARBA00023157"/>
    </source>
</evidence>
<keyword evidence="9 17" id="KW-0274">FAD</keyword>
<evidence type="ECO:0000256" key="17">
    <source>
        <dbReference type="PIRSR" id="PIRSR017205-2"/>
    </source>
</evidence>
<feature type="binding site" evidence="17">
    <location>
        <position position="192"/>
    </location>
    <ligand>
        <name>FAD</name>
        <dbReference type="ChEBI" id="CHEBI:57692"/>
    </ligand>
</feature>
<dbReference type="PIRSF" id="PIRSF017205">
    <property type="entry name" value="ERO1"/>
    <property type="match status" value="1"/>
</dbReference>
<evidence type="ECO:0000313" key="20">
    <source>
        <dbReference type="Proteomes" id="UP000515135"/>
    </source>
</evidence>
<dbReference type="AlphaFoldDB" id="A0A6P5AP92"/>
<keyword evidence="12" id="KW-0472">Membrane</keyword>
<evidence type="ECO:0000256" key="10">
    <source>
        <dbReference type="ARBA" id="ARBA00022982"/>
    </source>
</evidence>
<evidence type="ECO:0000256" key="14">
    <source>
        <dbReference type="ARBA" id="ARBA00023180"/>
    </source>
</evidence>
<feature type="chain" id="PRO_5028191622" evidence="19">
    <location>
        <begin position="22"/>
        <end position="462"/>
    </location>
</feature>
<evidence type="ECO:0000256" key="16">
    <source>
        <dbReference type="PIRSR" id="PIRSR017205-1"/>
    </source>
</evidence>
<feature type="binding site" evidence="17">
    <location>
        <position position="205"/>
    </location>
    <ligand>
        <name>FAD</name>
        <dbReference type="ChEBI" id="CHEBI:57692"/>
    </ligand>
</feature>
<feature type="disulfide bond" description="Redox-active" evidence="18">
    <location>
        <begin position="390"/>
        <end position="393"/>
    </location>
</feature>
<feature type="binding site" evidence="17">
    <location>
        <position position="285"/>
    </location>
    <ligand>
        <name>FAD</name>
        <dbReference type="ChEBI" id="CHEBI:57692"/>
    </ligand>
</feature>
<proteinExistence type="inferred from homology"/>
<keyword evidence="11" id="KW-0560">Oxidoreductase</keyword>
<keyword evidence="7 19" id="KW-0732">Signal</keyword>
<comment type="subcellular location">
    <subcellularLocation>
        <location evidence="2">Endoplasmic reticulum membrane</location>
        <topology evidence="2">Peripheral membrane protein</topology>
        <orientation evidence="2">Lumenal side</orientation>
    </subcellularLocation>
</comment>
<evidence type="ECO:0000313" key="21">
    <source>
        <dbReference type="RefSeq" id="XP_019647959.1"/>
    </source>
</evidence>
<dbReference type="OrthoDB" id="269384at2759"/>
<evidence type="ECO:0000256" key="7">
    <source>
        <dbReference type="ARBA" id="ARBA00022729"/>
    </source>
</evidence>
<keyword evidence="14" id="KW-0325">Glycoprotein</keyword>
<evidence type="ECO:0000256" key="3">
    <source>
        <dbReference type="ARBA" id="ARBA00008277"/>
    </source>
</evidence>
<evidence type="ECO:0000256" key="1">
    <source>
        <dbReference type="ARBA" id="ARBA00001974"/>
    </source>
</evidence>
<feature type="binding site" evidence="17">
    <location>
        <position position="250"/>
    </location>
    <ligand>
        <name>FAD</name>
        <dbReference type="ChEBI" id="CHEBI:57692"/>
    </ligand>
</feature>
<feature type="active site" evidence="16">
    <location>
        <position position="393"/>
    </location>
</feature>
<dbReference type="GO" id="GO:0015035">
    <property type="term" value="F:protein-disulfide reductase activity"/>
    <property type="evidence" value="ECO:0007669"/>
    <property type="project" value="InterPro"/>
</dbReference>
<evidence type="ECO:0000256" key="8">
    <source>
        <dbReference type="ARBA" id="ARBA00022824"/>
    </source>
</evidence>
<feature type="binding site" evidence="17">
    <location>
        <position position="253"/>
    </location>
    <ligand>
        <name>FAD</name>
        <dbReference type="ChEBI" id="CHEBI:57692"/>
    </ligand>
</feature>
<evidence type="ECO:0000256" key="6">
    <source>
        <dbReference type="ARBA" id="ARBA00022630"/>
    </source>
</evidence>
<evidence type="ECO:0000256" key="19">
    <source>
        <dbReference type="SAM" id="SignalP"/>
    </source>
</evidence>
<dbReference type="InterPro" id="IPR037192">
    <property type="entry name" value="ERO1-like_sf"/>
</dbReference>
<keyword evidence="8" id="KW-0256">Endoplasmic reticulum</keyword>
<reference evidence="21" key="1">
    <citation type="submission" date="2025-08" db="UniProtKB">
        <authorList>
            <consortium name="RefSeq"/>
        </authorList>
    </citation>
    <scope>IDENTIFICATION</scope>
    <source>
        <tissue evidence="21">Gonad</tissue>
    </source>
</reference>
<dbReference type="KEGG" id="bbel:109488210"/>
<feature type="active site" description="Nucleophile" evidence="16">
    <location>
        <position position="390"/>
    </location>
</feature>
<feature type="signal peptide" evidence="19">
    <location>
        <begin position="1"/>
        <end position="21"/>
    </location>
</feature>
<feature type="disulfide bond" description="Redox-active" evidence="18">
    <location>
        <begin position="97"/>
        <end position="102"/>
    </location>
</feature>
<protein>
    <submittedName>
        <fullName evidence="21">ERO1-like protein beta isoform X1</fullName>
    </submittedName>
</protein>
<sequence>MGRPLILQVLVLLAVFLATESNKNRSQTSTNFLDKAECSCKLKGGLDDCSCDVESIDSFNNGKIHPLLEELLGRNYFRYFKVNLNKECPFWYDDSKCALKDCAVDICTEEVLPEGMRNGHEIKKYMTDSLKEKEECDEMMELSTVDHTLSQESKDAFVEWTEYDDSQLSFCVMDDEDENDMQYVDLLLNPERYTGYKGESPHRIWRSIYEENCFKPVQSTRPSYSPNIVSKGSPLEGLCLEKRVFYRVISGLHSSINIHLCARHLLPDGWGRTKWGPKLEEFRKRFSPESVGPQGTTRLKNLYFVYLLELRALVKAAPYFLNQTFYTGDQREDSEVRQLLMEVLEVARQFPYQFDENTMFQGDPKEARRLKEEFRQHFWNVTRIMDCVGCDKCRLWGKLQVHGLGTALKVLFSGDIIGRTDIPHNRQFHMTRREIVALVNAFGRLSKSIRALEDFKNMMKTS</sequence>
<dbReference type="Pfam" id="PF04137">
    <property type="entry name" value="ERO1"/>
    <property type="match status" value="1"/>
</dbReference>
<accession>A0A6P5AP92</accession>
<evidence type="ECO:0000256" key="18">
    <source>
        <dbReference type="PIRSR" id="PIRSR017205-3"/>
    </source>
</evidence>
<keyword evidence="13 18" id="KW-1015">Disulfide bond</keyword>
<dbReference type="GeneID" id="109488210"/>
<dbReference type="GO" id="GO:0034975">
    <property type="term" value="P:protein folding in endoplasmic reticulum"/>
    <property type="evidence" value="ECO:0007669"/>
    <property type="project" value="InterPro"/>
</dbReference>
<keyword evidence="10" id="KW-0249">Electron transport</keyword>